<feature type="region of interest" description="Disordered" evidence="1">
    <location>
        <begin position="1"/>
        <end position="79"/>
    </location>
</feature>
<dbReference type="OrthoDB" id="8942758at2759"/>
<feature type="compositionally biased region" description="Basic and acidic residues" evidence="1">
    <location>
        <begin position="59"/>
        <end position="79"/>
    </location>
</feature>
<dbReference type="AlphaFoldDB" id="A0A9Q3BXS7"/>
<organism evidence="2 3">
    <name type="scientific">Austropuccinia psidii MF-1</name>
    <dbReference type="NCBI Taxonomy" id="1389203"/>
    <lineage>
        <taxon>Eukaryota</taxon>
        <taxon>Fungi</taxon>
        <taxon>Dikarya</taxon>
        <taxon>Basidiomycota</taxon>
        <taxon>Pucciniomycotina</taxon>
        <taxon>Pucciniomycetes</taxon>
        <taxon>Pucciniales</taxon>
        <taxon>Sphaerophragmiaceae</taxon>
        <taxon>Austropuccinia</taxon>
    </lineage>
</organism>
<sequence>MDMTLELETRYHERKKENGSHEEKKAPVTGSNSLRPPQDSSLKKPHHKKNKKGKNLNGLKDEPHATLLNKDKKSIGSEK</sequence>
<accession>A0A9Q3BXS7</accession>
<feature type="compositionally biased region" description="Basic and acidic residues" evidence="1">
    <location>
        <begin position="7"/>
        <end position="26"/>
    </location>
</feature>
<proteinExistence type="predicted"/>
<dbReference type="Proteomes" id="UP000765509">
    <property type="component" value="Unassembled WGS sequence"/>
</dbReference>
<name>A0A9Q3BXS7_9BASI</name>
<comment type="caution">
    <text evidence="2">The sequence shown here is derived from an EMBL/GenBank/DDBJ whole genome shotgun (WGS) entry which is preliminary data.</text>
</comment>
<evidence type="ECO:0000313" key="3">
    <source>
        <dbReference type="Proteomes" id="UP000765509"/>
    </source>
</evidence>
<feature type="compositionally biased region" description="Polar residues" evidence="1">
    <location>
        <begin position="29"/>
        <end position="40"/>
    </location>
</feature>
<reference evidence="2" key="1">
    <citation type="submission" date="2021-03" db="EMBL/GenBank/DDBJ databases">
        <title>Draft genome sequence of rust myrtle Austropuccinia psidii MF-1, a brazilian biotype.</title>
        <authorList>
            <person name="Quecine M.C."/>
            <person name="Pachon D.M.R."/>
            <person name="Bonatelli M.L."/>
            <person name="Correr F.H."/>
            <person name="Franceschini L.M."/>
            <person name="Leite T.F."/>
            <person name="Margarido G.R.A."/>
            <person name="Almeida C.A."/>
            <person name="Ferrarezi J.A."/>
            <person name="Labate C.A."/>
        </authorList>
    </citation>
    <scope>NUCLEOTIDE SEQUENCE</scope>
    <source>
        <strain evidence="2">MF-1</strain>
    </source>
</reference>
<evidence type="ECO:0000313" key="2">
    <source>
        <dbReference type="EMBL" id="MBW0472701.1"/>
    </source>
</evidence>
<dbReference type="EMBL" id="AVOT02003172">
    <property type="protein sequence ID" value="MBW0472701.1"/>
    <property type="molecule type" value="Genomic_DNA"/>
</dbReference>
<protein>
    <submittedName>
        <fullName evidence="2">Uncharacterized protein</fullName>
    </submittedName>
</protein>
<evidence type="ECO:0000256" key="1">
    <source>
        <dbReference type="SAM" id="MobiDB-lite"/>
    </source>
</evidence>
<feature type="compositionally biased region" description="Basic residues" evidence="1">
    <location>
        <begin position="43"/>
        <end position="54"/>
    </location>
</feature>
<gene>
    <name evidence="2" type="ORF">O181_012416</name>
</gene>
<keyword evidence="3" id="KW-1185">Reference proteome</keyword>